<feature type="domain" description="Sushi" evidence="6">
    <location>
        <begin position="194"/>
        <end position="261"/>
    </location>
</feature>
<keyword evidence="2" id="KW-0677">Repeat</keyword>
<protein>
    <recommendedName>
        <fullName evidence="6">Sushi domain-containing protein</fullName>
    </recommendedName>
</protein>
<dbReference type="InterPro" id="IPR000436">
    <property type="entry name" value="Sushi_SCR_CCP_dom"/>
</dbReference>
<gene>
    <name evidence="7" type="ORF">NLS_LOCUS2111</name>
</gene>
<dbReference type="OrthoDB" id="6480633at2759"/>
<evidence type="ECO:0000313" key="7">
    <source>
        <dbReference type="EMBL" id="VDK73431.1"/>
    </source>
</evidence>
<dbReference type="AlphaFoldDB" id="A0A3P6U926"/>
<keyword evidence="8" id="KW-1185">Reference proteome</keyword>
<dbReference type="PANTHER" id="PTHR19325:SF575">
    <property type="entry name" value="LOCOMOTION-RELATED PROTEIN HIKARU GENKI"/>
    <property type="match status" value="1"/>
</dbReference>
<sequence length="1195" mass="127970">MVDFNHLIYFTLLINTFESIFSLTITCPSGGYPNNLTPVLVWIKYFHEAPEIYRIGSTELKEEYSTNSSSNEIFLNSGIPTACPKHCTLKLSTNIRSTDGVILHQDNAGRAPPPGYIDISGPKELYCARSLGDCGANAPIYRYKHGNQLINRYAYSFRANDLINGYTREVSPICYGWKDGSSSGNEIKKARDPTDCEPIRNVSNGQIIYKLSKPSQISETIVMGSFATLSCNEGYKPSMQNQVACITGTWYPTDQLGECVYIPEISKNCTPLPLHENGYIVYSQRGNSSFPSGTSAYLLCTGHYRLTFNKEAQCVHGQWSTLKLGTCQPIGNTSCAPLSAVKKGKVKYLRSSATNVTIGTIAELKCLDGYVVNGLDILICEPHGWSPAPIIGTCQKGIRSCYVSSHPAVSNGELVYSNKPNSLGAYPPKTVAAVRCNNGYTIYGALLSTCEDFGWKPSSVGVCVPLAAVASVPPRNPCLLGLLSPVGGTITYSNGNALAPFPSGTVAVLECLNGVSHGSSLAACDDGSWIPPELGSCSLPHFHNSSSIRSVFELISCLSDYPATENGIVVYSNKAVHPPYPALTRANVQCNSGYIPLGSIMAICQNGAWYPPIPAQCIPYSRKALTKNFNDAILSTTLISPPSAANLVGSCVTGVTPPENGYISYSTGANDRPFPSGTVATINCDYGFKLVGTKSSTCLSGIWSPLILGKCVGKGRSRILGGPTASTMSVASKGQCAALPAPINGRISYSSGLEIGPFPTGTTATVTCNRNHILLGISSAVCYNGVFTPLLIANCIPEPANVESLLNVNELPCIPIPKTLNGDVRYSDISATVYASKTTATLQCNRGFVPVGAEKTVCNNGQWQPVLGFCQQGIIGLGISQVPISPQCLFELPSVTNGHIRYSTGRVLPPYESGTIATVTCINGGIPVGKKSSTCMNGSWNPLILGKCPGNGGDNLGTALEQTTGCPPSPPISNGKVYYSNVSKNNIYPIDTVANLYCNEGYQILGRSTSYCQGGIWSPWPGVGSCQPSVHEQQHQQRKSTAKEVKPAEACSEISITPSNGMIIYESNDSTTWYNNGARAKLQCNVGYKIDGEESTHCQDGHWLPSIGRCKREAATKTTDSCEPFISPSNGRIYYIYNNYTKYYQVGTTALLSCDEGYRIRGATTLICSENGWMPHGGFGICISADDNNFNEHAQ</sequence>
<keyword evidence="4" id="KW-0325">Glycoprotein</keyword>
<evidence type="ECO:0000256" key="3">
    <source>
        <dbReference type="ARBA" id="ARBA00023157"/>
    </source>
</evidence>
<name>A0A3P6U926_LITSI</name>
<dbReference type="InterPro" id="IPR050350">
    <property type="entry name" value="Compl-Cell_Adhes-Reg"/>
</dbReference>
<dbReference type="EMBL" id="UYRX01000090">
    <property type="protein sequence ID" value="VDK73431.1"/>
    <property type="molecule type" value="Genomic_DNA"/>
</dbReference>
<feature type="domain" description="Sushi" evidence="6">
    <location>
        <begin position="333"/>
        <end position="396"/>
    </location>
</feature>
<dbReference type="SUPFAM" id="SSF57535">
    <property type="entry name" value="Complement control module/SCR domain"/>
    <property type="match status" value="11"/>
</dbReference>
<dbReference type="Gene3D" id="2.10.70.10">
    <property type="entry name" value="Complement Module, domain 1"/>
    <property type="match status" value="12"/>
</dbReference>
<evidence type="ECO:0000256" key="5">
    <source>
        <dbReference type="PROSITE-ProRule" id="PRU00302"/>
    </source>
</evidence>
<dbReference type="PROSITE" id="PS50923">
    <property type="entry name" value="SUSHI"/>
    <property type="match status" value="8"/>
</dbReference>
<feature type="domain" description="Sushi" evidence="6">
    <location>
        <begin position="811"/>
        <end position="872"/>
    </location>
</feature>
<proteinExistence type="predicted"/>
<feature type="domain" description="Sushi" evidence="6">
    <location>
        <begin position="267"/>
        <end position="329"/>
    </location>
</feature>
<dbReference type="Pfam" id="PF00084">
    <property type="entry name" value="Sushi"/>
    <property type="match status" value="9"/>
</dbReference>
<dbReference type="Proteomes" id="UP000277928">
    <property type="component" value="Unassembled WGS sequence"/>
</dbReference>
<keyword evidence="3 5" id="KW-1015">Disulfide bond</keyword>
<dbReference type="InterPro" id="IPR035976">
    <property type="entry name" value="Sushi/SCR/CCP_sf"/>
</dbReference>
<feature type="domain" description="Sushi" evidence="6">
    <location>
        <begin position="964"/>
        <end position="1028"/>
    </location>
</feature>
<reference evidence="7 8" key="1">
    <citation type="submission" date="2018-08" db="EMBL/GenBank/DDBJ databases">
        <authorList>
            <person name="Laetsch R D."/>
            <person name="Stevens L."/>
            <person name="Kumar S."/>
            <person name="Blaxter L. M."/>
        </authorList>
    </citation>
    <scope>NUCLEOTIDE SEQUENCE [LARGE SCALE GENOMIC DNA]</scope>
</reference>
<keyword evidence="1 5" id="KW-0768">Sushi</keyword>
<feature type="disulfide bond" evidence="5">
    <location>
        <begin position="300"/>
        <end position="327"/>
    </location>
</feature>
<evidence type="ECO:0000256" key="1">
    <source>
        <dbReference type="ARBA" id="ARBA00022659"/>
    </source>
</evidence>
<dbReference type="PANTHER" id="PTHR19325">
    <property type="entry name" value="COMPLEMENT COMPONENT-RELATED SUSHI DOMAIN-CONTAINING"/>
    <property type="match status" value="1"/>
</dbReference>
<comment type="caution">
    <text evidence="5">Lacks conserved residue(s) required for the propagation of feature annotation.</text>
</comment>
<dbReference type="OMA" id="STYRYNQ"/>
<feature type="domain" description="Sushi" evidence="6">
    <location>
        <begin position="1120"/>
        <end position="1184"/>
    </location>
</feature>
<feature type="disulfide bond" evidence="5">
    <location>
        <begin position="684"/>
        <end position="711"/>
    </location>
</feature>
<organism evidence="7 8">
    <name type="scientific">Litomosoides sigmodontis</name>
    <name type="common">Filarial nematode worm</name>
    <dbReference type="NCBI Taxonomy" id="42156"/>
    <lineage>
        <taxon>Eukaryota</taxon>
        <taxon>Metazoa</taxon>
        <taxon>Ecdysozoa</taxon>
        <taxon>Nematoda</taxon>
        <taxon>Chromadorea</taxon>
        <taxon>Rhabditida</taxon>
        <taxon>Spirurina</taxon>
        <taxon>Spiruromorpha</taxon>
        <taxon>Filarioidea</taxon>
        <taxon>Onchocercidae</taxon>
        <taxon>Litomosoides</taxon>
    </lineage>
</organism>
<evidence type="ECO:0000313" key="8">
    <source>
        <dbReference type="Proteomes" id="UP000277928"/>
    </source>
</evidence>
<feature type="domain" description="Sushi" evidence="6">
    <location>
        <begin position="653"/>
        <end position="713"/>
    </location>
</feature>
<feature type="domain" description="Sushi" evidence="6">
    <location>
        <begin position="1049"/>
        <end position="1112"/>
    </location>
</feature>
<evidence type="ECO:0000256" key="2">
    <source>
        <dbReference type="ARBA" id="ARBA00022737"/>
    </source>
</evidence>
<dbReference type="STRING" id="42156.A0A3P6U926"/>
<dbReference type="CDD" id="cd00033">
    <property type="entry name" value="CCP"/>
    <property type="match status" value="9"/>
</dbReference>
<evidence type="ECO:0000256" key="4">
    <source>
        <dbReference type="ARBA" id="ARBA00023180"/>
    </source>
</evidence>
<accession>A0A3P6U926</accession>
<dbReference type="SMART" id="SM00032">
    <property type="entry name" value="CCP"/>
    <property type="match status" value="13"/>
</dbReference>
<evidence type="ECO:0000259" key="6">
    <source>
        <dbReference type="PROSITE" id="PS50923"/>
    </source>
</evidence>